<proteinExistence type="predicted"/>
<dbReference type="Proteomes" id="UP000033448">
    <property type="component" value="Unassembled WGS sequence"/>
</dbReference>
<protein>
    <submittedName>
        <fullName evidence="1">Uncharacterized protein</fullName>
    </submittedName>
</protein>
<gene>
    <name evidence="1" type="ORF">RL72_01592</name>
</gene>
<sequence>MAIDPEYLNHQFLYVPWVGDGTIDTVEGGKAIGLYVAQHFKVRPTILTVQKQNANYHREFDKLNVVTERSGFIGENGVVIAWCPTRKVMQKLYDRKNIVVMVEWPSDRFDAWARLVGAYNVVTGEIMSTGLDEAAMKALEGIVWEGYNGWSRETDRILTLARLRELDEAGGYDRNIVLQYAAMKRSLTGIDRLEKILNQFEAGRRAVA</sequence>
<reference evidence="1 2" key="1">
    <citation type="submission" date="2015-02" db="EMBL/GenBank/DDBJ databases">
        <title>Draft genome sequences of ten Microbacterium spp. with emphasis on heavy metal contaminated environments.</title>
        <authorList>
            <person name="Corretto E."/>
        </authorList>
    </citation>
    <scope>NUCLEOTIDE SEQUENCE [LARGE SCALE GENOMIC DNA]</scope>
    <source>
        <strain evidence="1 2">DSM 23848</strain>
    </source>
</reference>
<comment type="caution">
    <text evidence="1">The sequence shown here is derived from an EMBL/GenBank/DDBJ whole genome shotgun (WGS) entry which is preliminary data.</text>
</comment>
<dbReference type="AlphaFoldDB" id="A0A0F0KWN1"/>
<dbReference type="PATRIC" id="fig|582680.7.peg.1630"/>
<organism evidence="1 2">
    <name type="scientific">Microbacterium azadirachtae</name>
    <dbReference type="NCBI Taxonomy" id="582680"/>
    <lineage>
        <taxon>Bacteria</taxon>
        <taxon>Bacillati</taxon>
        <taxon>Actinomycetota</taxon>
        <taxon>Actinomycetes</taxon>
        <taxon>Micrococcales</taxon>
        <taxon>Microbacteriaceae</taxon>
        <taxon>Microbacterium</taxon>
    </lineage>
</organism>
<dbReference type="RefSeq" id="WP_211256037.1">
    <property type="nucleotide sequence ID" value="NZ_JYIT01000072.1"/>
</dbReference>
<keyword evidence="2" id="KW-1185">Reference proteome</keyword>
<evidence type="ECO:0000313" key="2">
    <source>
        <dbReference type="Proteomes" id="UP000033448"/>
    </source>
</evidence>
<name>A0A0F0KWN1_9MICO</name>
<dbReference type="EMBL" id="JYIT01000072">
    <property type="protein sequence ID" value="KJL24869.1"/>
    <property type="molecule type" value="Genomic_DNA"/>
</dbReference>
<evidence type="ECO:0000313" key="1">
    <source>
        <dbReference type="EMBL" id="KJL24869.1"/>
    </source>
</evidence>
<accession>A0A0F0KWN1</accession>